<dbReference type="GO" id="GO:0045277">
    <property type="term" value="C:respiratory chain complex IV"/>
    <property type="evidence" value="ECO:0007669"/>
    <property type="project" value="InterPro"/>
</dbReference>
<dbReference type="PANTHER" id="PTHR10122:SF0">
    <property type="entry name" value="CYTOCHROME C OXIDASE SUBUNIT 5B, ISOFORM A-RELATED"/>
    <property type="match status" value="1"/>
</dbReference>
<keyword evidence="2 3" id="KW-0862">Zinc</keyword>
<dbReference type="Proteomes" id="UP000310189">
    <property type="component" value="Unassembled WGS sequence"/>
</dbReference>
<evidence type="ECO:0000256" key="4">
    <source>
        <dbReference type="SAM" id="MobiDB-lite"/>
    </source>
</evidence>
<evidence type="ECO:0000256" key="3">
    <source>
        <dbReference type="PIRSR" id="PIRSR602124-2"/>
    </source>
</evidence>
<dbReference type="PANTHER" id="PTHR10122">
    <property type="entry name" value="CYTOCHROME C OXIDASE SUBUNIT 5B, MITOCHONDRIAL"/>
    <property type="match status" value="1"/>
</dbReference>
<dbReference type="AlphaFoldDB" id="A0A4T0FGL3"/>
<dbReference type="SUPFAM" id="SSF57802">
    <property type="entry name" value="Rubredoxin-like"/>
    <property type="match status" value="1"/>
</dbReference>
<keyword evidence="6" id="KW-1185">Reference proteome</keyword>
<organism evidence="5 6">
    <name type="scientific">Wallemia hederae</name>
    <dbReference type="NCBI Taxonomy" id="1540922"/>
    <lineage>
        <taxon>Eukaryota</taxon>
        <taxon>Fungi</taxon>
        <taxon>Dikarya</taxon>
        <taxon>Basidiomycota</taxon>
        <taxon>Wallemiomycotina</taxon>
        <taxon>Wallemiomycetes</taxon>
        <taxon>Wallemiales</taxon>
        <taxon>Wallemiaceae</taxon>
        <taxon>Wallemia</taxon>
    </lineage>
</organism>
<dbReference type="GO" id="GO:0006123">
    <property type="term" value="P:mitochondrial electron transport, cytochrome c to oxygen"/>
    <property type="evidence" value="ECO:0007669"/>
    <property type="project" value="InterPro"/>
</dbReference>
<dbReference type="InterPro" id="IPR002124">
    <property type="entry name" value="Cyt_c_oxidase_su5b"/>
</dbReference>
<dbReference type="GO" id="GO:0046872">
    <property type="term" value="F:metal ion binding"/>
    <property type="evidence" value="ECO:0007669"/>
    <property type="project" value="UniProtKB-KW"/>
</dbReference>
<comment type="caution">
    <text evidence="5">The sequence shown here is derived from an EMBL/GenBank/DDBJ whole genome shotgun (WGS) entry which is preliminary data.</text>
</comment>
<evidence type="ECO:0000313" key="5">
    <source>
        <dbReference type="EMBL" id="TIA87452.1"/>
    </source>
</evidence>
<dbReference type="OrthoDB" id="10249250at2759"/>
<proteinExistence type="predicted"/>
<dbReference type="InterPro" id="IPR036972">
    <property type="entry name" value="Cyt_c_oxidase_su5b_sf"/>
</dbReference>
<dbReference type="EMBL" id="SPNW01000055">
    <property type="protein sequence ID" value="TIA87452.1"/>
    <property type="molecule type" value="Genomic_DNA"/>
</dbReference>
<protein>
    <submittedName>
        <fullName evidence="5">Uncharacterized protein</fullName>
    </submittedName>
</protein>
<evidence type="ECO:0000313" key="6">
    <source>
        <dbReference type="Proteomes" id="UP000310189"/>
    </source>
</evidence>
<feature type="region of interest" description="Disordered" evidence="4">
    <location>
        <begin position="28"/>
        <end position="48"/>
    </location>
</feature>
<name>A0A4T0FGL3_9BASI</name>
<dbReference type="Pfam" id="PF01215">
    <property type="entry name" value="COX5B"/>
    <property type="match status" value="1"/>
</dbReference>
<sequence length="146" mass="15939">MLRLFKINRSIPSFKAATRLSSIRQYSAQPPSVYGPGAESGTVPTDESQATGIERMELLSKAQGTEMFDMSPLVVDRMGTMKDPIMVPSLTPIRIVGSTGFPADSNDTVWLTLDVTKNDGIGRCPESGVVYKLDYQGAPLDELHHH</sequence>
<reference evidence="5 6" key="1">
    <citation type="submission" date="2019-03" db="EMBL/GenBank/DDBJ databases">
        <title>Sequencing 23 genomes of Wallemia ichthyophaga.</title>
        <authorList>
            <person name="Gostincar C."/>
        </authorList>
    </citation>
    <scope>NUCLEOTIDE SEQUENCE [LARGE SCALE GENOMIC DNA]</scope>
    <source>
        <strain evidence="5 6">EXF-5753</strain>
    </source>
</reference>
<dbReference type="GO" id="GO:0005740">
    <property type="term" value="C:mitochondrial envelope"/>
    <property type="evidence" value="ECO:0007669"/>
    <property type="project" value="InterPro"/>
</dbReference>
<accession>A0A4T0FGL3</accession>
<dbReference type="PROSITE" id="PS51359">
    <property type="entry name" value="COX5B_2"/>
    <property type="match status" value="1"/>
</dbReference>
<dbReference type="CDD" id="cd00924">
    <property type="entry name" value="Cyt_c_Oxidase_Vb"/>
    <property type="match status" value="1"/>
</dbReference>
<evidence type="ECO:0000256" key="1">
    <source>
        <dbReference type="ARBA" id="ARBA00022723"/>
    </source>
</evidence>
<gene>
    <name evidence="5" type="ORF">E3P99_03167</name>
</gene>
<keyword evidence="1 3" id="KW-0479">Metal-binding</keyword>
<evidence type="ECO:0000256" key="2">
    <source>
        <dbReference type="ARBA" id="ARBA00022833"/>
    </source>
</evidence>
<feature type="binding site" evidence="3">
    <location>
        <position position="124"/>
    </location>
    <ligand>
        <name>Zn(2+)</name>
        <dbReference type="ChEBI" id="CHEBI:29105"/>
    </ligand>
</feature>
<dbReference type="Gene3D" id="2.60.11.10">
    <property type="entry name" value="Cytochrome c oxidase, subunit Vb"/>
    <property type="match status" value="1"/>
</dbReference>